<dbReference type="AlphaFoldDB" id="A0A9D7SH69"/>
<reference evidence="19" key="1">
    <citation type="submission" date="2020-10" db="EMBL/GenBank/DDBJ databases">
        <title>Connecting structure to function with the recovery of over 1000 high-quality activated sludge metagenome-assembled genomes encoding full-length rRNA genes using long-read sequencing.</title>
        <authorList>
            <person name="Singleton C.M."/>
            <person name="Petriglieri F."/>
            <person name="Kristensen J.M."/>
            <person name="Kirkegaard R.H."/>
            <person name="Michaelsen T.Y."/>
            <person name="Andersen M.H."/>
            <person name="Karst S.M."/>
            <person name="Dueholm M.S."/>
            <person name="Nielsen P.H."/>
            <person name="Albertsen M."/>
        </authorList>
    </citation>
    <scope>NUCLEOTIDE SEQUENCE</scope>
    <source>
        <strain evidence="19">Skiv_18-Q3-R9-52_MAXAC.067</strain>
    </source>
</reference>
<keyword evidence="12" id="KW-0902">Two-component regulatory system</keyword>
<dbReference type="Pfam" id="PF07730">
    <property type="entry name" value="HisKA_3"/>
    <property type="match status" value="1"/>
</dbReference>
<dbReference type="PANTHER" id="PTHR24421">
    <property type="entry name" value="NITRATE/NITRITE SENSOR PROTEIN NARX-RELATED"/>
    <property type="match status" value="1"/>
</dbReference>
<dbReference type="InterPro" id="IPR050482">
    <property type="entry name" value="Sensor_HK_TwoCompSys"/>
</dbReference>
<dbReference type="PRINTS" id="PR00344">
    <property type="entry name" value="BCTRLSENSOR"/>
</dbReference>
<keyword evidence="9" id="KW-0479">Metal-binding</keyword>
<evidence type="ECO:0000256" key="5">
    <source>
        <dbReference type="ARBA" id="ARBA00017322"/>
    </source>
</evidence>
<dbReference type="GO" id="GO:0000155">
    <property type="term" value="F:phosphorelay sensor kinase activity"/>
    <property type="evidence" value="ECO:0007669"/>
    <property type="project" value="InterPro"/>
</dbReference>
<protein>
    <recommendedName>
        <fullName evidence="5">Oxygen sensor histidine kinase NreB</fullName>
        <ecNumber evidence="4">2.7.13.3</ecNumber>
    </recommendedName>
    <alternativeName>
        <fullName evidence="15">Nitrogen regulation protein B</fullName>
    </alternativeName>
</protein>
<evidence type="ECO:0000256" key="11">
    <source>
        <dbReference type="ARBA" id="ARBA00023004"/>
    </source>
</evidence>
<evidence type="ECO:0000256" key="1">
    <source>
        <dbReference type="ARBA" id="ARBA00000085"/>
    </source>
</evidence>
<dbReference type="GO" id="GO:0005737">
    <property type="term" value="C:cytoplasm"/>
    <property type="evidence" value="ECO:0007669"/>
    <property type="project" value="UniProtKB-SubCell"/>
</dbReference>
<dbReference type="GO" id="GO:0046983">
    <property type="term" value="F:protein dimerization activity"/>
    <property type="evidence" value="ECO:0007669"/>
    <property type="project" value="InterPro"/>
</dbReference>
<evidence type="ECO:0000256" key="6">
    <source>
        <dbReference type="ARBA" id="ARBA00022485"/>
    </source>
</evidence>
<keyword evidence="10" id="KW-0418">Kinase</keyword>
<dbReference type="InterPro" id="IPR036890">
    <property type="entry name" value="HATPase_C_sf"/>
</dbReference>
<keyword evidence="17" id="KW-0732">Signal</keyword>
<dbReference type="Pfam" id="PF07494">
    <property type="entry name" value="Reg_prop"/>
    <property type="match status" value="3"/>
</dbReference>
<keyword evidence="16" id="KW-0472">Membrane</keyword>
<evidence type="ECO:0000256" key="3">
    <source>
        <dbReference type="ARBA" id="ARBA00004496"/>
    </source>
</evidence>
<evidence type="ECO:0000256" key="8">
    <source>
        <dbReference type="ARBA" id="ARBA00022679"/>
    </source>
</evidence>
<feature type="signal peptide" evidence="17">
    <location>
        <begin position="1"/>
        <end position="19"/>
    </location>
</feature>
<dbReference type="InterPro" id="IPR005467">
    <property type="entry name" value="His_kinase_dom"/>
</dbReference>
<dbReference type="InterPro" id="IPR003594">
    <property type="entry name" value="HATPase_dom"/>
</dbReference>
<comment type="subcellular location">
    <subcellularLocation>
        <location evidence="3">Cytoplasm</location>
    </subcellularLocation>
</comment>
<dbReference type="SMART" id="SM00387">
    <property type="entry name" value="HATPase_c"/>
    <property type="match status" value="1"/>
</dbReference>
<dbReference type="GO" id="GO:0016020">
    <property type="term" value="C:membrane"/>
    <property type="evidence" value="ECO:0007669"/>
    <property type="project" value="InterPro"/>
</dbReference>
<keyword evidence="8" id="KW-0808">Transferase</keyword>
<evidence type="ECO:0000256" key="16">
    <source>
        <dbReference type="SAM" id="Phobius"/>
    </source>
</evidence>
<dbReference type="Gene3D" id="2.60.40.10">
    <property type="entry name" value="Immunoglobulins"/>
    <property type="match status" value="1"/>
</dbReference>
<evidence type="ECO:0000256" key="13">
    <source>
        <dbReference type="ARBA" id="ARBA00023014"/>
    </source>
</evidence>
<accession>A0A9D7SH69</accession>
<dbReference type="InterPro" id="IPR011712">
    <property type="entry name" value="Sig_transdc_His_kin_sub3_dim/P"/>
</dbReference>
<dbReference type="EC" id="2.7.13.3" evidence="4"/>
<dbReference type="InterPro" id="IPR004358">
    <property type="entry name" value="Sig_transdc_His_kin-like_C"/>
</dbReference>
<feature type="transmembrane region" description="Helical" evidence="16">
    <location>
        <begin position="740"/>
        <end position="757"/>
    </location>
</feature>
<evidence type="ECO:0000313" key="19">
    <source>
        <dbReference type="EMBL" id="MBK9797604.1"/>
    </source>
</evidence>
<gene>
    <name evidence="19" type="ORF">IPP58_14155</name>
</gene>
<dbReference type="GO" id="GO:0046872">
    <property type="term" value="F:metal ion binding"/>
    <property type="evidence" value="ECO:0007669"/>
    <property type="project" value="UniProtKB-KW"/>
</dbReference>
<dbReference type="PANTHER" id="PTHR24421:SF62">
    <property type="entry name" value="SENSORY TRANSDUCTION HISTIDINE KINASE"/>
    <property type="match status" value="1"/>
</dbReference>
<dbReference type="InterPro" id="IPR015943">
    <property type="entry name" value="WD40/YVTN_repeat-like_dom_sf"/>
</dbReference>
<comment type="caution">
    <text evidence="19">The sequence shown here is derived from an EMBL/GenBank/DDBJ whole genome shotgun (WGS) entry which is preliminary data.</text>
</comment>
<evidence type="ECO:0000256" key="12">
    <source>
        <dbReference type="ARBA" id="ARBA00023012"/>
    </source>
</evidence>
<dbReference type="SUPFAM" id="SSF63829">
    <property type="entry name" value="Calcium-dependent phosphotriesterase"/>
    <property type="match status" value="2"/>
</dbReference>
<evidence type="ECO:0000256" key="2">
    <source>
        <dbReference type="ARBA" id="ARBA00001966"/>
    </source>
</evidence>
<evidence type="ECO:0000256" key="7">
    <source>
        <dbReference type="ARBA" id="ARBA00022490"/>
    </source>
</evidence>
<dbReference type="Pfam" id="PF02518">
    <property type="entry name" value="HATPase_c"/>
    <property type="match status" value="1"/>
</dbReference>
<dbReference type="InterPro" id="IPR011123">
    <property type="entry name" value="Y_Y_Y"/>
</dbReference>
<comment type="catalytic activity">
    <reaction evidence="1">
        <text>ATP + protein L-histidine = ADP + protein N-phospho-L-histidine.</text>
        <dbReference type="EC" id="2.7.13.3"/>
    </reaction>
</comment>
<dbReference type="Pfam" id="PF07495">
    <property type="entry name" value="Y_Y_Y"/>
    <property type="match status" value="1"/>
</dbReference>
<organism evidence="19 20">
    <name type="scientific">Candidatus Geothrix skivensis</name>
    <dbReference type="NCBI Taxonomy" id="2954439"/>
    <lineage>
        <taxon>Bacteria</taxon>
        <taxon>Pseudomonadati</taxon>
        <taxon>Acidobacteriota</taxon>
        <taxon>Holophagae</taxon>
        <taxon>Holophagales</taxon>
        <taxon>Holophagaceae</taxon>
        <taxon>Geothrix</taxon>
    </lineage>
</organism>
<comment type="cofactor">
    <cofactor evidence="2">
        <name>[4Fe-4S] cluster</name>
        <dbReference type="ChEBI" id="CHEBI:49883"/>
    </cofactor>
</comment>
<dbReference type="Gene3D" id="3.30.565.10">
    <property type="entry name" value="Histidine kinase-like ATPase, C-terminal domain"/>
    <property type="match status" value="1"/>
</dbReference>
<keyword evidence="13" id="KW-0411">Iron-sulfur</keyword>
<evidence type="ECO:0000256" key="9">
    <source>
        <dbReference type="ARBA" id="ARBA00022723"/>
    </source>
</evidence>
<proteinExistence type="predicted"/>
<name>A0A9D7SH69_9BACT</name>
<evidence type="ECO:0000256" key="4">
    <source>
        <dbReference type="ARBA" id="ARBA00012438"/>
    </source>
</evidence>
<evidence type="ECO:0000256" key="14">
    <source>
        <dbReference type="ARBA" id="ARBA00024827"/>
    </source>
</evidence>
<evidence type="ECO:0000256" key="15">
    <source>
        <dbReference type="ARBA" id="ARBA00030800"/>
    </source>
</evidence>
<dbReference type="EMBL" id="JADKIO010000010">
    <property type="protein sequence ID" value="MBK9797604.1"/>
    <property type="molecule type" value="Genomic_DNA"/>
</dbReference>
<keyword evidence="16" id="KW-1133">Transmembrane helix</keyword>
<keyword evidence="11" id="KW-0408">Iron</keyword>
<dbReference type="Gene3D" id="2.130.10.10">
    <property type="entry name" value="YVTN repeat-like/Quinoprotein amine dehydrogenase"/>
    <property type="match status" value="2"/>
</dbReference>
<evidence type="ECO:0000313" key="20">
    <source>
        <dbReference type="Proteomes" id="UP000886657"/>
    </source>
</evidence>
<dbReference type="SUPFAM" id="SSF55874">
    <property type="entry name" value="ATPase domain of HSP90 chaperone/DNA topoisomerase II/histidine kinase"/>
    <property type="match status" value="1"/>
</dbReference>
<feature type="chain" id="PRO_5038802809" description="Oxygen sensor histidine kinase NreB" evidence="17">
    <location>
        <begin position="20"/>
        <end position="976"/>
    </location>
</feature>
<dbReference type="PROSITE" id="PS50109">
    <property type="entry name" value="HIS_KIN"/>
    <property type="match status" value="1"/>
</dbReference>
<sequence length="976" mass="108027">MRCLAIVLPCLWSAVTALALDPARPLKTHAHRLWRSEDGLLQDTASALLESRDGFLWIGTEAGLVRFDGAAFDHYSRLNLPGFDRNEVQCLAETRGGALWIGTSGPGLYRLQKGLIQAFGPGEGLPNQPIRRLLRDREGTLWAAPTEGPLLRFDGTRFQPVATEEGHLRIRAMVDDAKGTIWVGTAGSGLWRLRNGRLSLAALTVAEITAIEVGVDGEVLVGTRSQGLLVLNEGRLEKPVWLRGLPSKPVSALLVDRQGSLWIGLEQGGLYRRTQVGRLEASPSLLGPRWTPITLLEDSSGALWAGSKERGLQLLYPVPFFQLSRKNADREEPASMVCEDTLGTVWCLTGDQVLGRIRDGMVERVPTAFSANNPITSLWPRRAGGLWIGTRGGELHVLDQGRFRQVQWSGGPQPDPILSLYEDSQGVLWLATMRQGLLRLGPSGAFVLFPTIHGVLAMAGGGSGPLFLASRTQGLGILESGQIRWLGRAEGLDSTGVQSLFLDEDGFLWMGTFDGLRRYRDGAFQKFGDRRSSPLFLDIHGMVEDQSHHLWLSTGQGVLRIARAALLRSLVEAGPIPGVVFDHHDGMPSRETSGGSQPSICLTREGLLYFPTTRGLTRIDSRTSVRPGPALRLHILKAESDETVLPVAPSIQVPAGTHLFEVYYTATSLTRANKVRFRYRLEGWDHVWNDAGDRRFCGYSNLAPGSYRFVLQAWRIDEEGPPQEQSIEVVIQPYFYQRPVFWGLGALLVLAFGWWIYRLRVQQVEARSAVLAERNRMAREIHDHLAQGFTGVIIQLEAAEAKLSRMEGDPAPILTRLDHARNLAVASLQEARRSVMVLRSRKPEGTDLLGALRLLADRLLAGTDIQVELAMVGKPRRLPERLEEELLRMAQEMLTNALRHGKARWVRAVLQFEGRVVRLCIEDDGRGFDPSADVAGYGMRSIRESLKQLGGQLDIDSSQGLGSRITITLPIRRWRP</sequence>
<keyword evidence="6" id="KW-0004">4Fe-4S</keyword>
<dbReference type="InterPro" id="IPR013783">
    <property type="entry name" value="Ig-like_fold"/>
</dbReference>
<keyword evidence="16" id="KW-0812">Transmembrane</keyword>
<dbReference type="Proteomes" id="UP000886657">
    <property type="component" value="Unassembled WGS sequence"/>
</dbReference>
<comment type="function">
    <text evidence="14">Member of the two-component regulatory system NreB/NreC involved in the control of dissimilatory nitrate/nitrite reduction in response to oxygen. NreB functions as a direct oxygen sensor histidine kinase which is autophosphorylated, in the absence of oxygen, probably at the conserved histidine residue, and transfers its phosphate group probably to a conserved aspartate residue of NreC. NreB/NreC activates the expression of the nitrate (narGHJI) and nitrite (nir) reductase operons, as well as the putative nitrate transporter gene narT.</text>
</comment>
<evidence type="ECO:0000259" key="18">
    <source>
        <dbReference type="PROSITE" id="PS50109"/>
    </source>
</evidence>
<keyword evidence="7" id="KW-0963">Cytoplasm</keyword>
<dbReference type="GO" id="GO:0051539">
    <property type="term" value="F:4 iron, 4 sulfur cluster binding"/>
    <property type="evidence" value="ECO:0007669"/>
    <property type="project" value="UniProtKB-KW"/>
</dbReference>
<feature type="domain" description="Histidine kinase" evidence="18">
    <location>
        <begin position="883"/>
        <end position="973"/>
    </location>
</feature>
<dbReference type="Gene3D" id="1.20.5.1930">
    <property type="match status" value="1"/>
</dbReference>
<dbReference type="CDD" id="cd16917">
    <property type="entry name" value="HATPase_UhpB-NarQ-NarX-like"/>
    <property type="match status" value="1"/>
</dbReference>
<evidence type="ECO:0000256" key="17">
    <source>
        <dbReference type="SAM" id="SignalP"/>
    </source>
</evidence>
<dbReference type="InterPro" id="IPR011110">
    <property type="entry name" value="Reg_prop"/>
</dbReference>
<evidence type="ECO:0000256" key="10">
    <source>
        <dbReference type="ARBA" id="ARBA00022777"/>
    </source>
</evidence>